<comment type="caution">
    <text evidence="1">The sequence shown here is derived from an EMBL/GenBank/DDBJ whole genome shotgun (WGS) entry which is preliminary data.</text>
</comment>
<name>A0ABS2HGQ7_9VIBR</name>
<evidence type="ECO:0000313" key="2">
    <source>
        <dbReference type="Proteomes" id="UP000809621"/>
    </source>
</evidence>
<organism evidence="1 2">
    <name type="scientific">Vibrio ulleungensis</name>
    <dbReference type="NCBI Taxonomy" id="2807619"/>
    <lineage>
        <taxon>Bacteria</taxon>
        <taxon>Pseudomonadati</taxon>
        <taxon>Pseudomonadota</taxon>
        <taxon>Gammaproteobacteria</taxon>
        <taxon>Vibrionales</taxon>
        <taxon>Vibrionaceae</taxon>
        <taxon>Vibrio</taxon>
    </lineage>
</organism>
<accession>A0ABS2HGQ7</accession>
<gene>
    <name evidence="1" type="ORF">JQC93_07390</name>
</gene>
<reference evidence="1 2" key="1">
    <citation type="submission" date="2021-02" db="EMBL/GenBank/DDBJ databases">
        <authorList>
            <person name="Park J.-S."/>
        </authorList>
    </citation>
    <scope>NUCLEOTIDE SEQUENCE [LARGE SCALE GENOMIC DNA]</scope>
    <source>
        <strain evidence="1 2">188UL20-2</strain>
    </source>
</reference>
<proteinExistence type="predicted"/>
<keyword evidence="2" id="KW-1185">Reference proteome</keyword>
<dbReference type="InterPro" id="IPR009749">
    <property type="entry name" value="DUF1315"/>
</dbReference>
<protein>
    <submittedName>
        <fullName evidence="1">DUF1315 family protein</fullName>
    </submittedName>
</protein>
<dbReference type="RefSeq" id="WP_205157820.1">
    <property type="nucleotide sequence ID" value="NZ_JAFEUM010000002.1"/>
</dbReference>
<dbReference type="Pfam" id="PF07023">
    <property type="entry name" value="DUF1315"/>
    <property type="match status" value="1"/>
</dbReference>
<dbReference type="Proteomes" id="UP000809621">
    <property type="component" value="Unassembled WGS sequence"/>
</dbReference>
<evidence type="ECO:0000313" key="1">
    <source>
        <dbReference type="EMBL" id="MBM7036234.1"/>
    </source>
</evidence>
<sequence length="91" mass="10506">MNKQQLIESITPEAYDRLLFAVETGRWPEGTELTKEQRDHCMQAVMLYQSVHNENPQHMSVATDGEIAFKSKAELKQQFVPQQSIDVQELD</sequence>
<dbReference type="EMBL" id="JAFEUM010000002">
    <property type="protein sequence ID" value="MBM7036234.1"/>
    <property type="molecule type" value="Genomic_DNA"/>
</dbReference>